<dbReference type="InterPro" id="IPR038062">
    <property type="entry name" value="ScdA-like_N_sf"/>
</dbReference>
<dbReference type="InterPro" id="IPR023883">
    <property type="entry name" value="CHP03980_redox-disulphide"/>
</dbReference>
<name>A0A2M9FV96_9PROT</name>
<keyword evidence="3" id="KW-1185">Reference proteome</keyword>
<dbReference type="AlphaFoldDB" id="A0A2M9FV96"/>
<dbReference type="EMBL" id="PHIG01000064">
    <property type="protein sequence ID" value="PJK27401.1"/>
    <property type="molecule type" value="Genomic_DNA"/>
</dbReference>
<gene>
    <name evidence="2" type="ORF">CVT23_22270</name>
</gene>
<dbReference type="Proteomes" id="UP000229498">
    <property type="component" value="Unassembled WGS sequence"/>
</dbReference>
<organism evidence="2 3">
    <name type="scientific">Minwuia thermotolerans</name>
    <dbReference type="NCBI Taxonomy" id="2056226"/>
    <lineage>
        <taxon>Bacteria</taxon>
        <taxon>Pseudomonadati</taxon>
        <taxon>Pseudomonadota</taxon>
        <taxon>Alphaproteobacteria</taxon>
        <taxon>Minwuiales</taxon>
        <taxon>Minwuiaceae</taxon>
        <taxon>Minwuia</taxon>
    </lineage>
</organism>
<accession>A0A2M9FV96</accession>
<evidence type="ECO:0000259" key="1">
    <source>
        <dbReference type="Pfam" id="PF08984"/>
    </source>
</evidence>
<proteinExistence type="predicted"/>
<reference evidence="2 3" key="1">
    <citation type="submission" date="2017-11" db="EMBL/GenBank/DDBJ databases">
        <title>Draft genome sequence of Rhizobiales bacterium SY3-13.</title>
        <authorList>
            <person name="Sun C."/>
        </authorList>
    </citation>
    <scope>NUCLEOTIDE SEQUENCE [LARGE SCALE GENOMIC DNA]</scope>
    <source>
        <strain evidence="2 3">SY3-13</strain>
    </source>
</reference>
<dbReference type="RefSeq" id="WP_109794830.1">
    <property type="nucleotide sequence ID" value="NZ_PHIG01000064.1"/>
</dbReference>
<dbReference type="NCBIfam" id="TIGR03980">
    <property type="entry name" value="prismane_assoc"/>
    <property type="match status" value="1"/>
</dbReference>
<dbReference type="Pfam" id="PF08984">
    <property type="entry name" value="DUF1858"/>
    <property type="match status" value="1"/>
</dbReference>
<dbReference type="InterPro" id="IPR015077">
    <property type="entry name" value="DUF1858"/>
</dbReference>
<dbReference type="SUPFAM" id="SSF140683">
    <property type="entry name" value="SP0561-like"/>
    <property type="match status" value="1"/>
</dbReference>
<sequence length="72" mass="7990">MTPGEIETLPIAELIRRAPETARVFLSHRMSCPGCLMAPFMTVDDAAGEYQVDAETLKRDLIRAIEAEEALQ</sequence>
<dbReference type="OrthoDB" id="5397989at2"/>
<dbReference type="Gene3D" id="1.10.3910.10">
    <property type="entry name" value="SP0561-like"/>
    <property type="match status" value="1"/>
</dbReference>
<evidence type="ECO:0000313" key="2">
    <source>
        <dbReference type="EMBL" id="PJK27401.1"/>
    </source>
</evidence>
<protein>
    <recommendedName>
        <fullName evidence="1">DUF1858 domain-containing protein</fullName>
    </recommendedName>
</protein>
<feature type="domain" description="DUF1858" evidence="1">
    <location>
        <begin position="10"/>
        <end position="57"/>
    </location>
</feature>
<evidence type="ECO:0000313" key="3">
    <source>
        <dbReference type="Proteomes" id="UP000229498"/>
    </source>
</evidence>
<comment type="caution">
    <text evidence="2">The sequence shown here is derived from an EMBL/GenBank/DDBJ whole genome shotgun (WGS) entry which is preliminary data.</text>
</comment>